<evidence type="ECO:0000259" key="1">
    <source>
        <dbReference type="SMART" id="SM00849"/>
    </source>
</evidence>
<organism evidence="2 3">
    <name type="scientific">Candidatus Kaiserbacteria bacterium RIFCSPLOWO2_12_FULL_45_26</name>
    <dbReference type="NCBI Taxonomy" id="1798525"/>
    <lineage>
        <taxon>Bacteria</taxon>
        <taxon>Candidatus Kaiseribacteriota</taxon>
    </lineage>
</organism>
<reference evidence="2 3" key="1">
    <citation type="journal article" date="2016" name="Nat. Commun.">
        <title>Thousands of microbial genomes shed light on interconnected biogeochemical processes in an aquifer system.</title>
        <authorList>
            <person name="Anantharaman K."/>
            <person name="Brown C.T."/>
            <person name="Hug L.A."/>
            <person name="Sharon I."/>
            <person name="Castelle C.J."/>
            <person name="Probst A.J."/>
            <person name="Thomas B.C."/>
            <person name="Singh A."/>
            <person name="Wilkins M.J."/>
            <person name="Karaoz U."/>
            <person name="Brodie E.L."/>
            <person name="Williams K.H."/>
            <person name="Hubbard S.S."/>
            <person name="Banfield J.F."/>
        </authorList>
    </citation>
    <scope>NUCLEOTIDE SEQUENCE [LARGE SCALE GENOMIC DNA]</scope>
</reference>
<comment type="caution">
    <text evidence="2">The sequence shown here is derived from an EMBL/GenBank/DDBJ whole genome shotgun (WGS) entry which is preliminary data.</text>
</comment>
<dbReference type="Gene3D" id="3.60.15.10">
    <property type="entry name" value="Ribonuclease Z/Hydroxyacylglutathione hydrolase-like"/>
    <property type="match status" value="1"/>
</dbReference>
<dbReference type="InterPro" id="IPR035681">
    <property type="entry name" value="ComA-like_MBL"/>
</dbReference>
<dbReference type="InterPro" id="IPR001279">
    <property type="entry name" value="Metallo-B-lactamas"/>
</dbReference>
<protein>
    <recommendedName>
        <fullName evidence="1">Metallo-beta-lactamase domain-containing protein</fullName>
    </recommendedName>
</protein>
<proteinExistence type="predicted"/>
<sequence length="278" mass="29911">MLPPDWSEQVATIIEAADVTESKDDNLLTVAFLDVGQGDAIFIETPDGVQVLIDGGPDSSALRELARQMSHLDRTIDIVLATHSDKDHIGGLIDVLSRYEVASVITTTNQNDTSVARTFTEAVQLEGADLYTAQAGQQYQLGASTTLFILSPLGDPTNWESNSASIVALLEYGDTSFMLTGDAGLNTEEYLVSSYGEFLKSDVLKLGHHGSKTSSGEAFLDTVQPEIGIVSAGIDNSYGHPHPSVVSSLEERDIKILETSKLGTIIFKSDGGRVWFEE</sequence>
<dbReference type="STRING" id="1798525.A3G90_01095"/>
<dbReference type="PANTHER" id="PTHR30619">
    <property type="entry name" value="DNA INTERNALIZATION/COMPETENCE PROTEIN COMEC/REC2"/>
    <property type="match status" value="1"/>
</dbReference>
<dbReference type="SMART" id="SM00849">
    <property type="entry name" value="Lactamase_B"/>
    <property type="match status" value="1"/>
</dbReference>
<evidence type="ECO:0000313" key="2">
    <source>
        <dbReference type="EMBL" id="OGG84667.1"/>
    </source>
</evidence>
<dbReference type="PANTHER" id="PTHR30619:SF1">
    <property type="entry name" value="RECOMBINATION PROTEIN 2"/>
    <property type="match status" value="1"/>
</dbReference>
<evidence type="ECO:0000313" key="3">
    <source>
        <dbReference type="Proteomes" id="UP000177325"/>
    </source>
</evidence>
<dbReference type="AlphaFoldDB" id="A0A1F6FFP7"/>
<dbReference type="Pfam" id="PF00753">
    <property type="entry name" value="Lactamase_B"/>
    <property type="match status" value="1"/>
</dbReference>
<gene>
    <name evidence="2" type="ORF">A3G90_01095</name>
</gene>
<name>A0A1F6FFP7_9BACT</name>
<dbReference type="EMBL" id="MFMM01000001">
    <property type="protein sequence ID" value="OGG84667.1"/>
    <property type="molecule type" value="Genomic_DNA"/>
</dbReference>
<dbReference type="InterPro" id="IPR036866">
    <property type="entry name" value="RibonucZ/Hydroxyglut_hydro"/>
</dbReference>
<dbReference type="Proteomes" id="UP000177325">
    <property type="component" value="Unassembled WGS sequence"/>
</dbReference>
<dbReference type="CDD" id="cd07731">
    <property type="entry name" value="ComA-like_MBL-fold"/>
    <property type="match status" value="1"/>
</dbReference>
<feature type="domain" description="Metallo-beta-lactamase" evidence="1">
    <location>
        <begin position="37"/>
        <end position="234"/>
    </location>
</feature>
<accession>A0A1F6FFP7</accession>
<dbReference type="SUPFAM" id="SSF56281">
    <property type="entry name" value="Metallo-hydrolase/oxidoreductase"/>
    <property type="match status" value="1"/>
</dbReference>
<dbReference type="InterPro" id="IPR052159">
    <property type="entry name" value="Competence_DNA_uptake"/>
</dbReference>